<dbReference type="Proteomes" id="UP000267096">
    <property type="component" value="Unassembled WGS sequence"/>
</dbReference>
<reference evidence="2 3" key="1">
    <citation type="submission" date="2018-11" db="EMBL/GenBank/DDBJ databases">
        <authorList>
            <consortium name="Pathogen Informatics"/>
        </authorList>
    </citation>
    <scope>NUCLEOTIDE SEQUENCE [LARGE SCALE GENOMIC DNA]</scope>
</reference>
<feature type="compositionally biased region" description="Basic residues" evidence="1">
    <location>
        <begin position="52"/>
        <end position="66"/>
    </location>
</feature>
<name>A0A3P6PHD8_ANISI</name>
<feature type="region of interest" description="Disordered" evidence="1">
    <location>
        <begin position="46"/>
        <end position="66"/>
    </location>
</feature>
<dbReference type="AlphaFoldDB" id="A0A3P6PHD8"/>
<keyword evidence="3" id="KW-1185">Reference proteome</keyword>
<gene>
    <name evidence="2" type="ORF">ASIM_LOCUS8304</name>
</gene>
<organism evidence="2 3">
    <name type="scientific">Anisakis simplex</name>
    <name type="common">Herring worm</name>
    <dbReference type="NCBI Taxonomy" id="6269"/>
    <lineage>
        <taxon>Eukaryota</taxon>
        <taxon>Metazoa</taxon>
        <taxon>Ecdysozoa</taxon>
        <taxon>Nematoda</taxon>
        <taxon>Chromadorea</taxon>
        <taxon>Rhabditida</taxon>
        <taxon>Spirurina</taxon>
        <taxon>Ascaridomorpha</taxon>
        <taxon>Ascaridoidea</taxon>
        <taxon>Anisakidae</taxon>
        <taxon>Anisakis</taxon>
        <taxon>Anisakis simplex complex</taxon>
    </lineage>
</organism>
<evidence type="ECO:0000256" key="1">
    <source>
        <dbReference type="SAM" id="MobiDB-lite"/>
    </source>
</evidence>
<proteinExistence type="predicted"/>
<sequence length="66" mass="8178">MHLHRIPSQAQFHPIQLRSHKLQPQQHRLQLLLLKRQLQPRRIQTIHDVHRSNHNKQRLKQRSHVR</sequence>
<accession>A0A3P6PHD8</accession>
<evidence type="ECO:0000313" key="3">
    <source>
        <dbReference type="Proteomes" id="UP000267096"/>
    </source>
</evidence>
<evidence type="ECO:0000313" key="2">
    <source>
        <dbReference type="EMBL" id="VDK31290.1"/>
    </source>
</evidence>
<protein>
    <submittedName>
        <fullName evidence="2">Uncharacterized protein</fullName>
    </submittedName>
</protein>
<dbReference type="EMBL" id="UYRR01022179">
    <property type="protein sequence ID" value="VDK31290.1"/>
    <property type="molecule type" value="Genomic_DNA"/>
</dbReference>